<accession>A0ACB8HKX7</accession>
<proteinExistence type="predicted"/>
<keyword evidence="2" id="KW-1185">Reference proteome</keyword>
<name>A0ACB8HKX7_9BRYO</name>
<evidence type="ECO:0000313" key="2">
    <source>
        <dbReference type="Proteomes" id="UP000828922"/>
    </source>
</evidence>
<dbReference type="Proteomes" id="UP000828922">
    <property type="component" value="Linkage Group LG07"/>
</dbReference>
<evidence type="ECO:0000313" key="1">
    <source>
        <dbReference type="EMBL" id="KAH9556879.1"/>
    </source>
</evidence>
<sequence>MRNQASPELRVLQERNMWGQSYALESSRISECFGIWEPRQGKRDSTRAKPLQTFSSLASIGSQGLKSTFLLHNALLLLLNLGKCSHNFVTFFLEYVVLCLVHVFFSDCRVLLIDLLLTSTLGNSR</sequence>
<comment type="caution">
    <text evidence="1">The sequence shown here is derived from an EMBL/GenBank/DDBJ whole genome shotgun (WGS) entry which is preliminary data.</text>
</comment>
<dbReference type="EMBL" id="CM038913">
    <property type="protein sequence ID" value="KAH9556879.1"/>
    <property type="molecule type" value="Genomic_DNA"/>
</dbReference>
<organism evidence="1 2">
    <name type="scientific">Sphagnum magellanicum</name>
    <dbReference type="NCBI Taxonomy" id="128215"/>
    <lineage>
        <taxon>Eukaryota</taxon>
        <taxon>Viridiplantae</taxon>
        <taxon>Streptophyta</taxon>
        <taxon>Embryophyta</taxon>
        <taxon>Bryophyta</taxon>
        <taxon>Sphagnophytina</taxon>
        <taxon>Sphagnopsida</taxon>
        <taxon>Sphagnales</taxon>
        <taxon>Sphagnaceae</taxon>
        <taxon>Sphagnum</taxon>
    </lineage>
</organism>
<gene>
    <name evidence="1" type="ORF">CY35_07G055300</name>
</gene>
<protein>
    <submittedName>
        <fullName evidence="1">Uncharacterized protein</fullName>
    </submittedName>
</protein>
<reference evidence="2" key="1">
    <citation type="journal article" date="2022" name="New Phytol.">
        <title>Phylogenomic structure and speciation in an emerging model: the Sphagnum magellanicum complex (Bryophyta).</title>
        <authorList>
            <person name="Shaw A.J."/>
            <person name="Piatkowski B."/>
            <person name="Duffy A.M."/>
            <person name="Aguero B."/>
            <person name="Imwattana K."/>
            <person name="Nieto-Lugilde M."/>
            <person name="Healey A."/>
            <person name="Weston D.J."/>
            <person name="Patel M.N."/>
            <person name="Schmutz J."/>
            <person name="Grimwood J."/>
            <person name="Yavitt J.B."/>
            <person name="Hassel K."/>
            <person name="Stenoien H.K."/>
            <person name="Flatberg K.I."/>
            <person name="Bickford C.P."/>
            <person name="Hicks K.A."/>
        </authorList>
    </citation>
    <scope>NUCLEOTIDE SEQUENCE [LARGE SCALE GENOMIC DNA]</scope>
</reference>